<sequence length="296" mass="33997">MKKKLTPEEGLSILNEGIAKAFMILDGYPTSALFTCEEYMKLYDCVYDMCVQHPPYEYCAKLYDIFKKALEDGITSRVIPAVKDKSHIFLLYELWNMWSKYKIMAKCLGGFFLYLDRYFVEDRKAASLSNLSISCFHDLVCIELYPKLLEAAICLINEDRDGKSVCRDLLKHVSTFFVEIGRGDMRYYENFEGAVLSSTENYYNFLVPQWLQHYSSADYVLKAEYRLSQEKERASQFLHQTSVEKLLRLVHGLLLGQTANQLHEKQKAESGDASVSYQDVLSRCAGLNLGEGSSRA</sequence>
<dbReference type="InterPro" id="IPR016159">
    <property type="entry name" value="Cullin_repeat-like_dom_sf"/>
</dbReference>
<dbReference type="AlphaFoldDB" id="A0AAU9P0V7"/>
<proteinExistence type="inferred from homology"/>
<comment type="caution">
    <text evidence="3">The sequence shown here is derived from an EMBL/GenBank/DDBJ whole genome shotgun (WGS) entry which is preliminary data.</text>
</comment>
<dbReference type="GO" id="GO:0031625">
    <property type="term" value="F:ubiquitin protein ligase binding"/>
    <property type="evidence" value="ECO:0007669"/>
    <property type="project" value="InterPro"/>
</dbReference>
<evidence type="ECO:0000313" key="3">
    <source>
        <dbReference type="EMBL" id="CAH1443657.1"/>
    </source>
</evidence>
<evidence type="ECO:0000259" key="2">
    <source>
        <dbReference type="Pfam" id="PF00888"/>
    </source>
</evidence>
<keyword evidence="4" id="KW-1185">Reference proteome</keyword>
<dbReference type="GO" id="GO:0006511">
    <property type="term" value="P:ubiquitin-dependent protein catabolic process"/>
    <property type="evidence" value="ECO:0007669"/>
    <property type="project" value="InterPro"/>
</dbReference>
<gene>
    <name evidence="3" type="ORF">LVIROSA_LOCUS29558</name>
</gene>
<name>A0AAU9P0V7_9ASTR</name>
<feature type="domain" description="Cullin N-terminal" evidence="2">
    <location>
        <begin position="35"/>
        <end position="266"/>
    </location>
</feature>
<dbReference type="Gene3D" id="1.20.1310.10">
    <property type="entry name" value="Cullin Repeats"/>
    <property type="match status" value="2"/>
</dbReference>
<dbReference type="SUPFAM" id="SSF74788">
    <property type="entry name" value="Cullin repeat-like"/>
    <property type="match status" value="1"/>
</dbReference>
<dbReference type="PANTHER" id="PTHR11932">
    <property type="entry name" value="CULLIN"/>
    <property type="match status" value="1"/>
</dbReference>
<evidence type="ECO:0000256" key="1">
    <source>
        <dbReference type="ARBA" id="ARBA00006019"/>
    </source>
</evidence>
<evidence type="ECO:0000313" key="4">
    <source>
        <dbReference type="Proteomes" id="UP001157418"/>
    </source>
</evidence>
<dbReference type="Proteomes" id="UP001157418">
    <property type="component" value="Unassembled WGS sequence"/>
</dbReference>
<dbReference type="Pfam" id="PF00888">
    <property type="entry name" value="Cullin"/>
    <property type="match status" value="1"/>
</dbReference>
<protein>
    <recommendedName>
        <fullName evidence="2">Cullin N-terminal domain-containing protein</fullName>
    </recommendedName>
</protein>
<dbReference type="EMBL" id="CAKMRJ010005523">
    <property type="protein sequence ID" value="CAH1443657.1"/>
    <property type="molecule type" value="Genomic_DNA"/>
</dbReference>
<dbReference type="InterPro" id="IPR045093">
    <property type="entry name" value="Cullin"/>
</dbReference>
<reference evidence="3 4" key="1">
    <citation type="submission" date="2022-01" db="EMBL/GenBank/DDBJ databases">
        <authorList>
            <person name="Xiong W."/>
            <person name="Schranz E."/>
        </authorList>
    </citation>
    <scope>NUCLEOTIDE SEQUENCE [LARGE SCALE GENOMIC DNA]</scope>
</reference>
<organism evidence="3 4">
    <name type="scientific">Lactuca virosa</name>
    <dbReference type="NCBI Taxonomy" id="75947"/>
    <lineage>
        <taxon>Eukaryota</taxon>
        <taxon>Viridiplantae</taxon>
        <taxon>Streptophyta</taxon>
        <taxon>Embryophyta</taxon>
        <taxon>Tracheophyta</taxon>
        <taxon>Spermatophyta</taxon>
        <taxon>Magnoliopsida</taxon>
        <taxon>eudicotyledons</taxon>
        <taxon>Gunneridae</taxon>
        <taxon>Pentapetalae</taxon>
        <taxon>asterids</taxon>
        <taxon>campanulids</taxon>
        <taxon>Asterales</taxon>
        <taxon>Asteraceae</taxon>
        <taxon>Cichorioideae</taxon>
        <taxon>Cichorieae</taxon>
        <taxon>Lactucinae</taxon>
        <taxon>Lactuca</taxon>
    </lineage>
</organism>
<accession>A0AAU9P0V7</accession>
<dbReference type="InterPro" id="IPR001373">
    <property type="entry name" value="Cullin_N"/>
</dbReference>
<comment type="similarity">
    <text evidence="1">Belongs to the cullin family.</text>
</comment>